<evidence type="ECO:0000313" key="2">
    <source>
        <dbReference type="EMBL" id="GAG43303.1"/>
    </source>
</evidence>
<dbReference type="Gene3D" id="3.30.565.10">
    <property type="entry name" value="Histidine kinase-like ATPase, C-terminal domain"/>
    <property type="match status" value="1"/>
</dbReference>
<dbReference type="EMBL" id="BARS01055167">
    <property type="protein sequence ID" value="GAG43303.1"/>
    <property type="molecule type" value="Genomic_DNA"/>
</dbReference>
<reference evidence="2" key="1">
    <citation type="journal article" date="2014" name="Front. Microbiol.">
        <title>High frequency of phylogenetically diverse reductive dehalogenase-homologous genes in deep subseafloor sedimentary metagenomes.</title>
        <authorList>
            <person name="Kawai M."/>
            <person name="Futagami T."/>
            <person name="Toyoda A."/>
            <person name="Takaki Y."/>
            <person name="Nishi S."/>
            <person name="Hori S."/>
            <person name="Arai W."/>
            <person name="Tsubouchi T."/>
            <person name="Morono Y."/>
            <person name="Uchiyama I."/>
            <person name="Ito T."/>
            <person name="Fujiyama A."/>
            <person name="Inagaki F."/>
            <person name="Takami H."/>
        </authorList>
    </citation>
    <scope>NUCLEOTIDE SEQUENCE</scope>
    <source>
        <strain evidence="2">Expedition CK06-06</strain>
    </source>
</reference>
<name>X0Y3M3_9ZZZZ</name>
<comment type="caution">
    <text evidence="2">The sequence shown here is derived from an EMBL/GenBank/DDBJ whole genome shotgun (WGS) entry which is preliminary data.</text>
</comment>
<dbReference type="SUPFAM" id="SSF55874">
    <property type="entry name" value="ATPase domain of HSP90 chaperone/DNA topoisomerase II/histidine kinase"/>
    <property type="match status" value="1"/>
</dbReference>
<dbReference type="InterPro" id="IPR036890">
    <property type="entry name" value="HATPase_C_sf"/>
</dbReference>
<protein>
    <recommendedName>
        <fullName evidence="3">Histidine kinase/HSP90-like ATPase domain-containing protein</fullName>
    </recommendedName>
</protein>
<gene>
    <name evidence="2" type="ORF">S01H1_81515</name>
</gene>
<dbReference type="AlphaFoldDB" id="X0Y3M3"/>
<accession>X0Y3M3</accession>
<evidence type="ECO:0008006" key="3">
    <source>
        <dbReference type="Google" id="ProtNLM"/>
    </source>
</evidence>
<sequence length="102" mass="11302">MPGREQRLHLGVHLLEPPETLATVHDRHRHVEEYEGGELTFETDVVDLDEKYCRAHTEVAPGRYLLLSIADTGTGIPEDARDHVYGGVPRAQADGGESDACR</sequence>
<organism evidence="2">
    <name type="scientific">marine sediment metagenome</name>
    <dbReference type="NCBI Taxonomy" id="412755"/>
    <lineage>
        <taxon>unclassified sequences</taxon>
        <taxon>metagenomes</taxon>
        <taxon>ecological metagenomes</taxon>
    </lineage>
</organism>
<proteinExistence type="predicted"/>
<evidence type="ECO:0000256" key="1">
    <source>
        <dbReference type="SAM" id="MobiDB-lite"/>
    </source>
</evidence>
<feature type="region of interest" description="Disordered" evidence="1">
    <location>
        <begin position="80"/>
        <end position="102"/>
    </location>
</feature>